<keyword evidence="2" id="KW-1185">Reference proteome</keyword>
<dbReference type="InterPro" id="IPR001646">
    <property type="entry name" value="5peptide_repeat"/>
</dbReference>
<dbReference type="PANTHER" id="PTHR14136">
    <property type="entry name" value="BTB_POZ DOMAIN-CONTAINING PROTEIN KCTD9"/>
    <property type="match status" value="1"/>
</dbReference>
<dbReference type="SUPFAM" id="SSF141571">
    <property type="entry name" value="Pentapeptide repeat-like"/>
    <property type="match status" value="1"/>
</dbReference>
<evidence type="ECO:0000313" key="1">
    <source>
        <dbReference type="EMBL" id="SNT15651.1"/>
    </source>
</evidence>
<gene>
    <name evidence="1" type="ORF">SAMN05421812_103438</name>
</gene>
<dbReference type="RefSeq" id="WP_089246952.1">
    <property type="nucleotide sequence ID" value="NZ_FZPH01000003.1"/>
</dbReference>
<proteinExistence type="predicted"/>
<dbReference type="AlphaFoldDB" id="A0A239KC50"/>
<dbReference type="EMBL" id="FZPH01000003">
    <property type="protein sequence ID" value="SNT15651.1"/>
    <property type="molecule type" value="Genomic_DNA"/>
</dbReference>
<reference evidence="1 2" key="1">
    <citation type="submission" date="2017-06" db="EMBL/GenBank/DDBJ databases">
        <authorList>
            <person name="Kim H.J."/>
            <person name="Triplett B.A."/>
        </authorList>
    </citation>
    <scope>NUCLEOTIDE SEQUENCE [LARGE SCALE GENOMIC DNA]</scope>
    <source>
        <strain evidence="1 2">CGMCC 4.5593</strain>
    </source>
</reference>
<dbReference type="PANTHER" id="PTHR14136:SF37">
    <property type="entry name" value="PENTAPEPTIDE REPEAT-CONTAINING PROTEIN"/>
    <property type="match status" value="1"/>
</dbReference>
<organism evidence="1 2">
    <name type="scientific">Asanoa hainanensis</name>
    <dbReference type="NCBI Taxonomy" id="560556"/>
    <lineage>
        <taxon>Bacteria</taxon>
        <taxon>Bacillati</taxon>
        <taxon>Actinomycetota</taxon>
        <taxon>Actinomycetes</taxon>
        <taxon>Micromonosporales</taxon>
        <taxon>Micromonosporaceae</taxon>
        <taxon>Asanoa</taxon>
    </lineage>
</organism>
<dbReference type="InterPro" id="IPR051082">
    <property type="entry name" value="Pentapeptide-BTB/POZ_domain"/>
</dbReference>
<dbReference type="OrthoDB" id="154708at2"/>
<dbReference type="Pfam" id="PF00805">
    <property type="entry name" value="Pentapeptide"/>
    <property type="match status" value="1"/>
</dbReference>
<accession>A0A239KC50</accession>
<name>A0A239KC50_9ACTN</name>
<sequence>MSLELAADCTRCVGLCCVVPAFAKSVDFAIDKPARQPCPNLGQDSRCGIHAKLRTEGFRGCTVYDCFGAGQHLTQATFGGADWHERPDLADEMFNAFPVMRELHELLWYLTAALALKLPDKQHKALEEAHQRIVALTDGDELAKLDPAPHWAAVNDLLIRASAAVRAKAPGPRREHRGADLVGKDLRRTDLRAANLRGAYLIGADLRKADLGWADLIGADLRDADLRGARLRTALFLTRAQVDSAKGDGATALPPGLRRPPHWPS</sequence>
<dbReference type="Gene3D" id="2.160.20.80">
    <property type="entry name" value="E3 ubiquitin-protein ligase SopA"/>
    <property type="match status" value="1"/>
</dbReference>
<dbReference type="Proteomes" id="UP000198362">
    <property type="component" value="Unassembled WGS sequence"/>
</dbReference>
<protein>
    <submittedName>
        <fullName evidence="1">Uncharacterized protein YjbI, contains pentapeptide repeats</fullName>
    </submittedName>
</protein>
<evidence type="ECO:0000313" key="2">
    <source>
        <dbReference type="Proteomes" id="UP000198362"/>
    </source>
</evidence>